<protein>
    <submittedName>
        <fullName evidence="2">Uncharacterized protein</fullName>
    </submittedName>
</protein>
<proteinExistence type="predicted"/>
<gene>
    <name evidence="2" type="ORF">PIB30_032468</name>
</gene>
<evidence type="ECO:0000313" key="2">
    <source>
        <dbReference type="EMBL" id="MED6146202.1"/>
    </source>
</evidence>
<comment type="caution">
    <text evidence="2">The sequence shown here is derived from an EMBL/GenBank/DDBJ whole genome shotgun (WGS) entry which is preliminary data.</text>
</comment>
<dbReference type="Proteomes" id="UP001341840">
    <property type="component" value="Unassembled WGS sequence"/>
</dbReference>
<dbReference type="EMBL" id="JASCZI010090764">
    <property type="protein sequence ID" value="MED6146202.1"/>
    <property type="molecule type" value="Genomic_DNA"/>
</dbReference>
<evidence type="ECO:0000256" key="1">
    <source>
        <dbReference type="SAM" id="MobiDB-lite"/>
    </source>
</evidence>
<keyword evidence="3" id="KW-1185">Reference proteome</keyword>
<evidence type="ECO:0000313" key="3">
    <source>
        <dbReference type="Proteomes" id="UP001341840"/>
    </source>
</evidence>
<name>A0ABU6TBV1_9FABA</name>
<organism evidence="2 3">
    <name type="scientific">Stylosanthes scabra</name>
    <dbReference type="NCBI Taxonomy" id="79078"/>
    <lineage>
        <taxon>Eukaryota</taxon>
        <taxon>Viridiplantae</taxon>
        <taxon>Streptophyta</taxon>
        <taxon>Embryophyta</taxon>
        <taxon>Tracheophyta</taxon>
        <taxon>Spermatophyta</taxon>
        <taxon>Magnoliopsida</taxon>
        <taxon>eudicotyledons</taxon>
        <taxon>Gunneridae</taxon>
        <taxon>Pentapetalae</taxon>
        <taxon>rosids</taxon>
        <taxon>fabids</taxon>
        <taxon>Fabales</taxon>
        <taxon>Fabaceae</taxon>
        <taxon>Papilionoideae</taxon>
        <taxon>50 kb inversion clade</taxon>
        <taxon>dalbergioids sensu lato</taxon>
        <taxon>Dalbergieae</taxon>
        <taxon>Pterocarpus clade</taxon>
        <taxon>Stylosanthes</taxon>
    </lineage>
</organism>
<sequence>MDDRTEQSMSFSVARFLINCFEWNKIDEWINLKDGEIQFEIYAREVGGEVYSLQDHPVNNNCYEEDERVGVDSDSKVLETPLEDTELSVMEAEEGSKFPNVGHEAKNEERADEELEGMNEINANNVNGGKGEVGTTLLSSGIPHMHPSNVSLSVDNPQLNEGSGHVRLTAQFELNKVVISGLDKSEGFEDPIANELEQISSYSCSYPSVVETNGDHGRESEDELQSESRNPNAEEGDCGEDSEIEEAIMVKKLFERVEFHSIPEVRKTCLLDSQEGSYKEFTKRIIQIS</sequence>
<feature type="region of interest" description="Disordered" evidence="1">
    <location>
        <begin position="207"/>
        <end position="242"/>
    </location>
</feature>
<accession>A0ABU6TBV1</accession>
<reference evidence="2 3" key="1">
    <citation type="journal article" date="2023" name="Plants (Basel)">
        <title>Bridging the Gap: Combining Genomics and Transcriptomics Approaches to Understand Stylosanthes scabra, an Orphan Legume from the Brazilian Caatinga.</title>
        <authorList>
            <person name="Ferreira-Neto J.R.C."/>
            <person name="da Silva M.D."/>
            <person name="Binneck E."/>
            <person name="de Melo N.F."/>
            <person name="da Silva R.H."/>
            <person name="de Melo A.L.T.M."/>
            <person name="Pandolfi V."/>
            <person name="Bustamante F.O."/>
            <person name="Brasileiro-Vidal A.C."/>
            <person name="Benko-Iseppon A.M."/>
        </authorList>
    </citation>
    <scope>NUCLEOTIDE SEQUENCE [LARGE SCALE GENOMIC DNA]</scope>
    <source>
        <tissue evidence="2">Leaves</tissue>
    </source>
</reference>